<dbReference type="AlphaFoldDB" id="A0AAV7LIA9"/>
<keyword evidence="3" id="KW-1185">Reference proteome</keyword>
<comment type="caution">
    <text evidence="2">The sequence shown here is derived from an EMBL/GenBank/DDBJ whole genome shotgun (WGS) entry which is preliminary data.</text>
</comment>
<feature type="compositionally biased region" description="Polar residues" evidence="1">
    <location>
        <begin position="71"/>
        <end position="88"/>
    </location>
</feature>
<accession>A0AAV7LIA9</accession>
<dbReference type="EMBL" id="JANPWB010000015">
    <property type="protein sequence ID" value="KAJ1090107.1"/>
    <property type="molecule type" value="Genomic_DNA"/>
</dbReference>
<organism evidence="2 3">
    <name type="scientific">Pleurodeles waltl</name>
    <name type="common">Iberian ribbed newt</name>
    <dbReference type="NCBI Taxonomy" id="8319"/>
    <lineage>
        <taxon>Eukaryota</taxon>
        <taxon>Metazoa</taxon>
        <taxon>Chordata</taxon>
        <taxon>Craniata</taxon>
        <taxon>Vertebrata</taxon>
        <taxon>Euteleostomi</taxon>
        <taxon>Amphibia</taxon>
        <taxon>Batrachia</taxon>
        <taxon>Caudata</taxon>
        <taxon>Salamandroidea</taxon>
        <taxon>Salamandridae</taxon>
        <taxon>Pleurodelinae</taxon>
        <taxon>Pleurodeles</taxon>
    </lineage>
</organism>
<evidence type="ECO:0000256" key="1">
    <source>
        <dbReference type="SAM" id="MobiDB-lite"/>
    </source>
</evidence>
<feature type="region of interest" description="Disordered" evidence="1">
    <location>
        <begin position="1"/>
        <end position="143"/>
    </location>
</feature>
<gene>
    <name evidence="2" type="ORF">NDU88_003245</name>
</gene>
<feature type="compositionally biased region" description="Polar residues" evidence="1">
    <location>
        <begin position="209"/>
        <end position="226"/>
    </location>
</feature>
<feature type="compositionally biased region" description="Polar residues" evidence="1">
    <location>
        <begin position="1"/>
        <end position="16"/>
    </location>
</feature>
<protein>
    <submittedName>
        <fullName evidence="2">Uncharacterized protein</fullName>
    </submittedName>
</protein>
<dbReference type="Proteomes" id="UP001066276">
    <property type="component" value="Chromosome 11"/>
</dbReference>
<name>A0AAV7LIA9_PLEWA</name>
<proteinExistence type="predicted"/>
<feature type="region of interest" description="Disordered" evidence="1">
    <location>
        <begin position="183"/>
        <end position="226"/>
    </location>
</feature>
<evidence type="ECO:0000313" key="2">
    <source>
        <dbReference type="EMBL" id="KAJ1090107.1"/>
    </source>
</evidence>
<sequence length="226" mass="23996">MISPSGQWASPDPSSSSRRKVNCRKVLNVGRANRHPVWVTTLRPPSPTSGPPSQEAVLPPAARPIPPATYLSGSTNRRSSTATSQSRKQGPVIHWGGLPRSLRPTGLSSRGPGRVPRPLSPRTVSVRPGSATRASSPGRRPIERSAHSAVQLLDMPHLCLQCHRNSLPGAPARLLILCHCDRSGPGPPRSGDASQPPGPRRRSIEHSTHSAPGSWTRRTSASSAVG</sequence>
<evidence type="ECO:0000313" key="3">
    <source>
        <dbReference type="Proteomes" id="UP001066276"/>
    </source>
</evidence>
<reference evidence="2" key="1">
    <citation type="journal article" date="2022" name="bioRxiv">
        <title>Sequencing and chromosome-scale assembly of the giantPleurodeles waltlgenome.</title>
        <authorList>
            <person name="Brown T."/>
            <person name="Elewa A."/>
            <person name="Iarovenko S."/>
            <person name="Subramanian E."/>
            <person name="Araus A.J."/>
            <person name="Petzold A."/>
            <person name="Susuki M."/>
            <person name="Suzuki K.-i.T."/>
            <person name="Hayashi T."/>
            <person name="Toyoda A."/>
            <person name="Oliveira C."/>
            <person name="Osipova E."/>
            <person name="Leigh N.D."/>
            <person name="Simon A."/>
            <person name="Yun M.H."/>
        </authorList>
    </citation>
    <scope>NUCLEOTIDE SEQUENCE</scope>
    <source>
        <strain evidence="2">20211129_DDA</strain>
        <tissue evidence="2">Liver</tissue>
    </source>
</reference>